<name>A0A936NF64_9ACTN</name>
<accession>A0A936NF64</accession>
<dbReference type="Pfam" id="PF00561">
    <property type="entry name" value="Abhydrolase_1"/>
    <property type="match status" value="1"/>
</dbReference>
<dbReference type="Proteomes" id="UP000727993">
    <property type="component" value="Unassembled WGS sequence"/>
</dbReference>
<dbReference type="PANTHER" id="PTHR43433:SF5">
    <property type="entry name" value="AB HYDROLASE-1 DOMAIN-CONTAINING PROTEIN"/>
    <property type="match status" value="1"/>
</dbReference>
<gene>
    <name evidence="3" type="ORF">IPN02_15800</name>
</gene>
<dbReference type="EMBL" id="JADJZA010000008">
    <property type="protein sequence ID" value="MBK9298268.1"/>
    <property type="molecule type" value="Genomic_DNA"/>
</dbReference>
<dbReference type="PANTHER" id="PTHR43433">
    <property type="entry name" value="HYDROLASE, ALPHA/BETA FOLD FAMILY PROTEIN"/>
    <property type="match status" value="1"/>
</dbReference>
<evidence type="ECO:0000256" key="1">
    <source>
        <dbReference type="SAM" id="MobiDB-lite"/>
    </source>
</evidence>
<dbReference type="InterPro" id="IPR000073">
    <property type="entry name" value="AB_hydrolase_1"/>
</dbReference>
<dbReference type="SUPFAM" id="SSF53474">
    <property type="entry name" value="alpha/beta-Hydrolases"/>
    <property type="match status" value="1"/>
</dbReference>
<evidence type="ECO:0000313" key="3">
    <source>
        <dbReference type="EMBL" id="MBK9298268.1"/>
    </source>
</evidence>
<dbReference type="AlphaFoldDB" id="A0A936NF64"/>
<reference evidence="3 4" key="1">
    <citation type="submission" date="2020-10" db="EMBL/GenBank/DDBJ databases">
        <title>Connecting structure to function with the recovery of over 1000 high-quality activated sludge metagenome-assembled genomes encoding full-length rRNA genes using long-read sequencing.</title>
        <authorList>
            <person name="Singleton C.M."/>
            <person name="Petriglieri F."/>
            <person name="Kristensen J.M."/>
            <person name="Kirkegaard R.H."/>
            <person name="Michaelsen T.Y."/>
            <person name="Andersen M.H."/>
            <person name="Karst S.M."/>
            <person name="Dueholm M.S."/>
            <person name="Nielsen P.H."/>
            <person name="Albertsen M."/>
        </authorList>
    </citation>
    <scope>NUCLEOTIDE SEQUENCE [LARGE SCALE GENOMIC DNA]</scope>
    <source>
        <strain evidence="3">Lyne_18-Q3-R50-59_MAXAC.006</strain>
    </source>
</reference>
<evidence type="ECO:0000313" key="4">
    <source>
        <dbReference type="Proteomes" id="UP000727993"/>
    </source>
</evidence>
<keyword evidence="3" id="KW-0378">Hydrolase</keyword>
<proteinExistence type="predicted"/>
<comment type="caution">
    <text evidence="3">The sequence shown here is derived from an EMBL/GenBank/DDBJ whole genome shotgun (WGS) entry which is preliminary data.</text>
</comment>
<dbReference type="GO" id="GO:0016787">
    <property type="term" value="F:hydrolase activity"/>
    <property type="evidence" value="ECO:0007669"/>
    <property type="project" value="UniProtKB-KW"/>
</dbReference>
<dbReference type="InterPro" id="IPR050471">
    <property type="entry name" value="AB_hydrolase"/>
</dbReference>
<dbReference type="InterPro" id="IPR029058">
    <property type="entry name" value="AB_hydrolase_fold"/>
</dbReference>
<dbReference type="Gene3D" id="3.40.50.1820">
    <property type="entry name" value="alpha/beta hydrolase"/>
    <property type="match status" value="1"/>
</dbReference>
<feature type="region of interest" description="Disordered" evidence="1">
    <location>
        <begin position="1"/>
        <end position="20"/>
    </location>
</feature>
<organism evidence="3 4">
    <name type="scientific">Candidatus Neomicrothrix subdominans</name>
    <dbReference type="NCBI Taxonomy" id="2954438"/>
    <lineage>
        <taxon>Bacteria</taxon>
        <taxon>Bacillati</taxon>
        <taxon>Actinomycetota</taxon>
        <taxon>Acidimicrobiia</taxon>
        <taxon>Acidimicrobiales</taxon>
        <taxon>Microthrixaceae</taxon>
        <taxon>Candidatus Neomicrothrix</taxon>
    </lineage>
</organism>
<protein>
    <submittedName>
        <fullName evidence="3">Alpha/beta hydrolase</fullName>
    </submittedName>
</protein>
<sequence length="304" mass="30972">MPERRATIAPSTDADGVQRLDLADGRRLAYELVGPTARNENDSGEGAVSSDPAAPVVLVVHGTPDSRLATPPDPAVPGVCQVLIDRPGFGDSDVDPGATPASVADDLAELCGHLDVERVGVMAWSAGALFGLTLAARHSALVSRLVLAAPLAPAESWPVAAPDRFGFDEADVADIAPLLVPPDVDLDLAITIALGDEAPHRTEVEAVPGAAQRLGESVLASVRSGTVGLERDLAAQLATPDLPAVVAPCHLVLGDADAVCPPAMGAWLAEGLVSAEVTVETLPGAGHAFPLVRWAELITAAAGL</sequence>
<evidence type="ECO:0000259" key="2">
    <source>
        <dbReference type="Pfam" id="PF00561"/>
    </source>
</evidence>
<feature type="domain" description="AB hydrolase-1" evidence="2">
    <location>
        <begin position="55"/>
        <end position="165"/>
    </location>
</feature>